<dbReference type="EMBL" id="BGPR01000617">
    <property type="protein sequence ID" value="GBM28671.1"/>
    <property type="molecule type" value="Genomic_DNA"/>
</dbReference>
<reference evidence="2 3" key="1">
    <citation type="journal article" date="2019" name="Sci. Rep.">
        <title>Orb-weaving spider Araneus ventricosus genome elucidates the spidroin gene catalogue.</title>
        <authorList>
            <person name="Kono N."/>
            <person name="Nakamura H."/>
            <person name="Ohtoshi R."/>
            <person name="Moran D.A.P."/>
            <person name="Shinohara A."/>
            <person name="Yoshida Y."/>
            <person name="Fujiwara M."/>
            <person name="Mori M."/>
            <person name="Tomita M."/>
            <person name="Arakawa K."/>
        </authorList>
    </citation>
    <scope>NUCLEOTIDE SEQUENCE [LARGE SCALE GENOMIC DNA]</scope>
</reference>
<feature type="domain" description="Integrase catalytic" evidence="1">
    <location>
        <begin position="1"/>
        <end position="96"/>
    </location>
</feature>
<sequence length="96" mass="11301">MNYQNHATKFCLRRPLKTKRADEVAMELLKVFLDFNAPHIFQSDNSREFIGNVMNELLVMWPDCKIVHGRPRHPQSQGSVERCNQDIANMLRAWMD</sequence>
<evidence type="ECO:0000259" key="1">
    <source>
        <dbReference type="PROSITE" id="PS50994"/>
    </source>
</evidence>
<dbReference type="InterPro" id="IPR001584">
    <property type="entry name" value="Integrase_cat-core"/>
</dbReference>
<keyword evidence="3" id="KW-1185">Reference proteome</keyword>
<dbReference type="PROSITE" id="PS50994">
    <property type="entry name" value="INTEGRASE"/>
    <property type="match status" value="1"/>
</dbReference>
<dbReference type="GO" id="GO:0003676">
    <property type="term" value="F:nucleic acid binding"/>
    <property type="evidence" value="ECO:0007669"/>
    <property type="project" value="InterPro"/>
</dbReference>
<dbReference type="InterPro" id="IPR012337">
    <property type="entry name" value="RNaseH-like_sf"/>
</dbReference>
<comment type="caution">
    <text evidence="2">The sequence shown here is derived from an EMBL/GenBank/DDBJ whole genome shotgun (WGS) entry which is preliminary data.</text>
</comment>
<dbReference type="GO" id="GO:0015074">
    <property type="term" value="P:DNA integration"/>
    <property type="evidence" value="ECO:0007669"/>
    <property type="project" value="InterPro"/>
</dbReference>
<organism evidence="2 3">
    <name type="scientific">Araneus ventricosus</name>
    <name type="common">Orbweaver spider</name>
    <name type="synonym">Epeira ventricosa</name>
    <dbReference type="NCBI Taxonomy" id="182803"/>
    <lineage>
        <taxon>Eukaryota</taxon>
        <taxon>Metazoa</taxon>
        <taxon>Ecdysozoa</taxon>
        <taxon>Arthropoda</taxon>
        <taxon>Chelicerata</taxon>
        <taxon>Arachnida</taxon>
        <taxon>Araneae</taxon>
        <taxon>Araneomorphae</taxon>
        <taxon>Entelegynae</taxon>
        <taxon>Araneoidea</taxon>
        <taxon>Araneidae</taxon>
        <taxon>Araneus</taxon>
    </lineage>
</organism>
<proteinExistence type="predicted"/>
<evidence type="ECO:0000313" key="2">
    <source>
        <dbReference type="EMBL" id="GBM28671.1"/>
    </source>
</evidence>
<evidence type="ECO:0000313" key="3">
    <source>
        <dbReference type="Proteomes" id="UP000499080"/>
    </source>
</evidence>
<dbReference type="OrthoDB" id="6433740at2759"/>
<dbReference type="Proteomes" id="UP000499080">
    <property type="component" value="Unassembled WGS sequence"/>
</dbReference>
<dbReference type="Gene3D" id="3.30.420.10">
    <property type="entry name" value="Ribonuclease H-like superfamily/Ribonuclease H"/>
    <property type="match status" value="1"/>
</dbReference>
<protein>
    <submittedName>
        <fullName evidence="2">KRAB-A domain-containing protein 2</fullName>
    </submittedName>
</protein>
<dbReference type="AlphaFoldDB" id="A0A4Y2EIP8"/>
<accession>A0A4Y2EIP8</accession>
<dbReference type="InterPro" id="IPR036397">
    <property type="entry name" value="RNaseH_sf"/>
</dbReference>
<gene>
    <name evidence="2" type="primary">KRBA2_23</name>
    <name evidence="2" type="ORF">AVEN_116689_1</name>
</gene>
<name>A0A4Y2EIP8_ARAVE</name>
<dbReference type="SUPFAM" id="SSF53098">
    <property type="entry name" value="Ribonuclease H-like"/>
    <property type="match status" value="1"/>
</dbReference>